<dbReference type="PROSITE" id="PS50966">
    <property type="entry name" value="ZF_SWIM"/>
    <property type="match status" value="1"/>
</dbReference>
<sequence length="487" mass="50771">MASNLEQIYAYPGRSRVDAARIALATSRSGHGATISGTDAVDRVAGAGIAGATAEPFFRGFVQHPAVVAAALLVVARVARTRFYVPPGMLAARLRAADPVITASRDGLRFEAFSVCCGVAVRLDVDAAALEAERLRPGVTNVDVNPDLRQALAGLLADEPLQLEVADDALAVATLDARVVEERVALPTRWLRGFAETQVIQRRMVERIGVEHEAARGLLAALPTSTPTRSLSWVAPTPDGGARLAGSRSPGAVALAGAERLGVLAPLLRFAGGLRAFAPETASSEPQASAWVLELPGARVTLVVSAEKSRGFSGEGAVLSDLATPHAVEDAESLRELLATTADPGDLLDLPVLVRASGIPADRVEAALTGIAMSGLLGWDLHRASWFLRPLPFSARAMTELNPRLSDARHLVAVGAVELSSSGVFTVGAGSDGEAGARHVVRLAALGTADVDRCTCPWFGRHRGARGECRHVLAARLVRDAASGGLS</sequence>
<keyword evidence="1" id="KW-0863">Zinc-finger</keyword>
<comment type="caution">
    <text evidence="3">The sequence shown here is derived from an EMBL/GenBank/DDBJ whole genome shotgun (WGS) entry which is preliminary data.</text>
</comment>
<evidence type="ECO:0000256" key="1">
    <source>
        <dbReference type="PROSITE-ProRule" id="PRU00325"/>
    </source>
</evidence>
<organism evidence="3 4">
    <name type="scientific">Schumannella luteola</name>
    <dbReference type="NCBI Taxonomy" id="472059"/>
    <lineage>
        <taxon>Bacteria</taxon>
        <taxon>Bacillati</taxon>
        <taxon>Actinomycetota</taxon>
        <taxon>Actinomycetes</taxon>
        <taxon>Micrococcales</taxon>
        <taxon>Microbacteriaceae</taxon>
        <taxon>Schumannella</taxon>
    </lineage>
</organism>
<dbReference type="InterPro" id="IPR007527">
    <property type="entry name" value="Znf_SWIM"/>
</dbReference>
<evidence type="ECO:0000259" key="2">
    <source>
        <dbReference type="PROSITE" id="PS50966"/>
    </source>
</evidence>
<dbReference type="AlphaFoldDB" id="A0A852YJ70"/>
<evidence type="ECO:0000313" key="4">
    <source>
        <dbReference type="Proteomes" id="UP000553888"/>
    </source>
</evidence>
<dbReference type="EMBL" id="JACBZY010000001">
    <property type="protein sequence ID" value="NYG99168.1"/>
    <property type="molecule type" value="Genomic_DNA"/>
</dbReference>
<keyword evidence="1" id="KW-0862">Zinc</keyword>
<proteinExistence type="predicted"/>
<name>A0A852YJ70_9MICO</name>
<accession>A0A852YJ70</accession>
<feature type="domain" description="SWIM-type" evidence="2">
    <location>
        <begin position="439"/>
        <end position="480"/>
    </location>
</feature>
<gene>
    <name evidence="3" type="ORF">BJ979_001794</name>
</gene>
<evidence type="ECO:0000313" key="3">
    <source>
        <dbReference type="EMBL" id="NYG99168.1"/>
    </source>
</evidence>
<reference evidence="3 4" key="1">
    <citation type="submission" date="2020-07" db="EMBL/GenBank/DDBJ databases">
        <title>Sequencing the genomes of 1000 actinobacteria strains.</title>
        <authorList>
            <person name="Klenk H.-P."/>
        </authorList>
    </citation>
    <scope>NUCLEOTIDE SEQUENCE [LARGE SCALE GENOMIC DNA]</scope>
    <source>
        <strain evidence="3 4">DSM 23141</strain>
    </source>
</reference>
<dbReference type="GO" id="GO:0008270">
    <property type="term" value="F:zinc ion binding"/>
    <property type="evidence" value="ECO:0007669"/>
    <property type="project" value="UniProtKB-KW"/>
</dbReference>
<protein>
    <recommendedName>
        <fullName evidence="2">SWIM-type domain-containing protein</fullName>
    </recommendedName>
</protein>
<dbReference type="Proteomes" id="UP000553888">
    <property type="component" value="Unassembled WGS sequence"/>
</dbReference>
<keyword evidence="4" id="KW-1185">Reference proteome</keyword>
<dbReference type="RefSeq" id="WP_218853469.1">
    <property type="nucleotide sequence ID" value="NZ_JACBZY010000001.1"/>
</dbReference>
<keyword evidence="1" id="KW-0479">Metal-binding</keyword>